<proteinExistence type="predicted"/>
<keyword evidence="2" id="KW-1185">Reference proteome</keyword>
<comment type="caution">
    <text evidence="1">The sequence shown here is derived from an EMBL/GenBank/DDBJ whole genome shotgun (WGS) entry which is preliminary data.</text>
</comment>
<evidence type="ECO:0000313" key="2">
    <source>
        <dbReference type="Proteomes" id="UP001157911"/>
    </source>
</evidence>
<dbReference type="Proteomes" id="UP001157911">
    <property type="component" value="Unassembled WGS sequence"/>
</dbReference>
<reference evidence="1 2" key="1">
    <citation type="submission" date="2017-05" db="EMBL/GenBank/DDBJ databases">
        <authorList>
            <person name="Varghese N."/>
            <person name="Submissions S."/>
        </authorList>
    </citation>
    <scope>NUCLEOTIDE SEQUENCE [LARGE SCALE GENOMIC DNA]</scope>
    <source>
        <strain evidence="1 2">DSM 15522</strain>
    </source>
</reference>
<gene>
    <name evidence="1" type="ORF">SAMN06265339_0760</name>
</gene>
<sequence length="80" mass="9288">MRTYTIRLDDHFFELLENLSRKTGNPKSLIVKRALLLYKRELEKQEMLKNLIDSARELAEDPENLKDLKELEGTVADGLG</sequence>
<protein>
    <submittedName>
        <fullName evidence="1">Ribbon-helix-helix protein, copG family</fullName>
    </submittedName>
</protein>
<name>A0ABY1NI61_9BACT</name>
<evidence type="ECO:0000313" key="1">
    <source>
        <dbReference type="EMBL" id="SMP10255.1"/>
    </source>
</evidence>
<organism evidence="1 2">
    <name type="scientific">Desulfurobacterium pacificum</name>
    <dbReference type="NCBI Taxonomy" id="240166"/>
    <lineage>
        <taxon>Bacteria</taxon>
        <taxon>Pseudomonadati</taxon>
        <taxon>Aquificota</taxon>
        <taxon>Aquificia</taxon>
        <taxon>Desulfurobacteriales</taxon>
        <taxon>Desulfurobacteriaceae</taxon>
        <taxon>Desulfurobacterium</taxon>
    </lineage>
</organism>
<dbReference type="EMBL" id="FXUB01000002">
    <property type="protein sequence ID" value="SMP10255.1"/>
    <property type="molecule type" value="Genomic_DNA"/>
</dbReference>
<accession>A0ABY1NI61</accession>
<dbReference type="RefSeq" id="WP_283400249.1">
    <property type="nucleotide sequence ID" value="NZ_FXUB01000002.1"/>
</dbReference>